<keyword evidence="3" id="KW-1185">Reference proteome</keyword>
<keyword evidence="1" id="KW-1133">Transmembrane helix</keyword>
<keyword evidence="1" id="KW-0812">Transmembrane</keyword>
<sequence>MTKRGLLLWGALLGGVLVWHLIPDAQNKKWKESFYSWLQRISIKTVIRPLLKLLLETLSTLYFKAVLLGCM</sequence>
<gene>
    <name evidence="2" type="ORF">DK880_00123</name>
</gene>
<evidence type="ECO:0000313" key="3">
    <source>
        <dbReference type="Proteomes" id="UP000245872"/>
    </source>
</evidence>
<keyword evidence="1" id="KW-0472">Membrane</keyword>
<accession>A0A2Z3LHE0</accession>
<proteinExistence type="predicted"/>
<dbReference type="Proteomes" id="UP000245872">
    <property type="component" value="Chromosome"/>
</dbReference>
<protein>
    <submittedName>
        <fullName evidence="2">Uncharacterized protein</fullName>
    </submittedName>
</protein>
<dbReference type="RefSeq" id="WP_109996917.1">
    <property type="nucleotide sequence ID" value="NZ_CP029619.1"/>
</dbReference>
<organism evidence="2 3">
    <name type="scientific">Candidatus Cardinium hertigii</name>
    <dbReference type="NCBI Taxonomy" id="247481"/>
    <lineage>
        <taxon>Bacteria</taxon>
        <taxon>Pseudomonadati</taxon>
        <taxon>Bacteroidota</taxon>
        <taxon>Cytophagia</taxon>
        <taxon>Cytophagales</taxon>
        <taxon>Amoebophilaceae</taxon>
        <taxon>Candidatus Cardinium</taxon>
    </lineage>
</organism>
<reference evidence="2 3" key="1">
    <citation type="submission" date="2018-05" db="EMBL/GenBank/DDBJ databases">
        <title>Candidatus Cardinium hertigii Genome Assembly.</title>
        <authorList>
            <person name="Showmaker K.C."/>
            <person name="Walden K.O."/>
            <person name="Fields C.J."/>
            <person name="Lambert K.N."/>
            <person name="Hudson M.E."/>
        </authorList>
    </citation>
    <scope>NUCLEOTIDE SEQUENCE [LARGE SCALE GENOMIC DNA]</scope>
    <source>
        <strain evidence="3">cHgTN10</strain>
    </source>
</reference>
<name>A0A2Z3LHE0_9BACT</name>
<dbReference type="AlphaFoldDB" id="A0A2Z3LHE0"/>
<dbReference type="KEGG" id="cher:DK880_00123"/>
<evidence type="ECO:0000256" key="1">
    <source>
        <dbReference type="SAM" id="Phobius"/>
    </source>
</evidence>
<evidence type="ECO:0000313" key="2">
    <source>
        <dbReference type="EMBL" id="AWN81460.1"/>
    </source>
</evidence>
<feature type="transmembrane region" description="Helical" evidence="1">
    <location>
        <begin position="6"/>
        <end position="22"/>
    </location>
</feature>
<dbReference type="EMBL" id="CP029619">
    <property type="protein sequence ID" value="AWN81460.1"/>
    <property type="molecule type" value="Genomic_DNA"/>
</dbReference>